<dbReference type="EMBL" id="CAEZUP010000009">
    <property type="protein sequence ID" value="CAB4600745.1"/>
    <property type="molecule type" value="Genomic_DNA"/>
</dbReference>
<dbReference type="Pfam" id="PF00106">
    <property type="entry name" value="adh_short"/>
    <property type="match status" value="1"/>
</dbReference>
<dbReference type="PANTHER" id="PTHR43669">
    <property type="entry name" value="5-KETO-D-GLUCONATE 5-REDUCTASE"/>
    <property type="match status" value="1"/>
</dbReference>
<evidence type="ECO:0000256" key="2">
    <source>
        <dbReference type="ARBA" id="ARBA00023002"/>
    </source>
</evidence>
<dbReference type="CDD" id="cd05233">
    <property type="entry name" value="SDR_c"/>
    <property type="match status" value="1"/>
</dbReference>
<name>A0A6J6GPG9_9ZZZZ</name>
<protein>
    <submittedName>
        <fullName evidence="3">Unannotated protein</fullName>
    </submittedName>
</protein>
<dbReference type="InterPro" id="IPR036291">
    <property type="entry name" value="NAD(P)-bd_dom_sf"/>
</dbReference>
<dbReference type="InterPro" id="IPR002347">
    <property type="entry name" value="SDR_fam"/>
</dbReference>
<dbReference type="PRINTS" id="PR00081">
    <property type="entry name" value="GDHRDH"/>
</dbReference>
<dbReference type="SUPFAM" id="SSF51735">
    <property type="entry name" value="NAD(P)-binding Rossmann-fold domains"/>
    <property type="match status" value="1"/>
</dbReference>
<evidence type="ECO:0000313" key="3">
    <source>
        <dbReference type="EMBL" id="CAB4600745.1"/>
    </source>
</evidence>
<dbReference type="PANTHER" id="PTHR43669:SF6">
    <property type="entry name" value="DECAPRENYLPHOSPHORYL-2-KETO-BETA-D-ERYTHRO-PENTOSE REDUCTASE"/>
    <property type="match status" value="1"/>
</dbReference>
<dbReference type="NCBIfam" id="NF005912">
    <property type="entry name" value="PRK07904.1"/>
    <property type="match status" value="1"/>
</dbReference>
<organism evidence="3">
    <name type="scientific">freshwater metagenome</name>
    <dbReference type="NCBI Taxonomy" id="449393"/>
    <lineage>
        <taxon>unclassified sequences</taxon>
        <taxon>metagenomes</taxon>
        <taxon>ecological metagenomes</taxon>
    </lineage>
</organism>
<dbReference type="Gene3D" id="3.40.50.720">
    <property type="entry name" value="NAD(P)-binding Rossmann-like Domain"/>
    <property type="match status" value="1"/>
</dbReference>
<evidence type="ECO:0000256" key="1">
    <source>
        <dbReference type="ARBA" id="ARBA00006484"/>
    </source>
</evidence>
<dbReference type="GO" id="GO:0016491">
    <property type="term" value="F:oxidoreductase activity"/>
    <property type="evidence" value="ECO:0007669"/>
    <property type="project" value="UniProtKB-KW"/>
</dbReference>
<keyword evidence="2" id="KW-0560">Oxidoreductase</keyword>
<sequence>MRDALGAVQSVLVLGGNSEIAIAITERLVDLRCRTVVLAVRDPLSPVTATAADALRARGATTVEAVGFDALASESHSGVIDETFARFGDFDLVISAFGVLGDQEMFNNDPAAAAIAASTNFVGAVSSSLAVATRLRAQGHGVLMVITSVAGVRARADNFVYGSTKAGLDAFAQGLGDSLVGSGARVVVVRPGFVHTRMTEGMKPAPFAATSDKIADAVIAGFGKGREIIWAPPILALVFGLLRHLPRSLWRKVSAR</sequence>
<proteinExistence type="inferred from homology"/>
<dbReference type="PROSITE" id="PS00061">
    <property type="entry name" value="ADH_SHORT"/>
    <property type="match status" value="1"/>
</dbReference>
<dbReference type="InterPro" id="IPR020904">
    <property type="entry name" value="Sc_DH/Rdtase_CS"/>
</dbReference>
<accession>A0A6J6GPG9</accession>
<comment type="similarity">
    <text evidence="1">Belongs to the short-chain dehydrogenases/reductases (SDR) family.</text>
</comment>
<dbReference type="AlphaFoldDB" id="A0A6J6GPG9"/>
<gene>
    <name evidence="3" type="ORF">UFOPK1835_00378</name>
</gene>
<reference evidence="3" key="1">
    <citation type="submission" date="2020-05" db="EMBL/GenBank/DDBJ databases">
        <authorList>
            <person name="Chiriac C."/>
            <person name="Salcher M."/>
            <person name="Ghai R."/>
            <person name="Kavagutti S V."/>
        </authorList>
    </citation>
    <scope>NUCLEOTIDE SEQUENCE</scope>
</reference>